<dbReference type="InterPro" id="IPR051690">
    <property type="entry name" value="PseI-like"/>
</dbReference>
<feature type="non-terminal residue" evidence="2">
    <location>
        <position position="151"/>
    </location>
</feature>
<dbReference type="SUPFAM" id="SSF51569">
    <property type="entry name" value="Aldolase"/>
    <property type="match status" value="1"/>
</dbReference>
<feature type="domain" description="PseI/NeuA/B-like" evidence="1">
    <location>
        <begin position="37"/>
        <end position="151"/>
    </location>
</feature>
<dbReference type="AlphaFoldDB" id="A0A382YHP5"/>
<dbReference type="GO" id="GO:0047444">
    <property type="term" value="F:N-acylneuraminate-9-phosphate synthase activity"/>
    <property type="evidence" value="ECO:0007669"/>
    <property type="project" value="TreeGrafter"/>
</dbReference>
<dbReference type="InterPro" id="IPR013785">
    <property type="entry name" value="Aldolase_TIM"/>
</dbReference>
<dbReference type="PANTHER" id="PTHR42966:SF1">
    <property type="entry name" value="SIALIC ACID SYNTHASE"/>
    <property type="match status" value="1"/>
</dbReference>
<reference evidence="2" key="1">
    <citation type="submission" date="2018-05" db="EMBL/GenBank/DDBJ databases">
        <authorList>
            <person name="Lanie J.A."/>
            <person name="Ng W.-L."/>
            <person name="Kazmierczak K.M."/>
            <person name="Andrzejewski T.M."/>
            <person name="Davidsen T.M."/>
            <person name="Wayne K.J."/>
            <person name="Tettelin H."/>
            <person name="Glass J.I."/>
            <person name="Rusch D."/>
            <person name="Podicherti R."/>
            <person name="Tsui H.-C.T."/>
            <person name="Winkler M.E."/>
        </authorList>
    </citation>
    <scope>NUCLEOTIDE SEQUENCE</scope>
</reference>
<proteinExistence type="predicted"/>
<dbReference type="Gene3D" id="3.20.20.70">
    <property type="entry name" value="Aldolase class I"/>
    <property type="match status" value="1"/>
</dbReference>
<dbReference type="PANTHER" id="PTHR42966">
    <property type="entry name" value="N-ACETYLNEURAMINATE SYNTHASE"/>
    <property type="match status" value="1"/>
</dbReference>
<dbReference type="GO" id="GO:0016051">
    <property type="term" value="P:carbohydrate biosynthetic process"/>
    <property type="evidence" value="ECO:0007669"/>
    <property type="project" value="InterPro"/>
</dbReference>
<gene>
    <name evidence="2" type="ORF">METZ01_LOCUS435325</name>
</gene>
<organism evidence="2">
    <name type="scientific">marine metagenome</name>
    <dbReference type="NCBI Taxonomy" id="408172"/>
    <lineage>
        <taxon>unclassified sequences</taxon>
        <taxon>metagenomes</taxon>
        <taxon>ecological metagenomes</taxon>
    </lineage>
</organism>
<accession>A0A382YHP5</accession>
<name>A0A382YHP5_9ZZZZ</name>
<dbReference type="Pfam" id="PF03102">
    <property type="entry name" value="NeuB"/>
    <property type="match status" value="1"/>
</dbReference>
<evidence type="ECO:0000313" key="2">
    <source>
        <dbReference type="EMBL" id="SVD82471.1"/>
    </source>
</evidence>
<evidence type="ECO:0000259" key="1">
    <source>
        <dbReference type="Pfam" id="PF03102"/>
    </source>
</evidence>
<sequence length="151" mass="16967">MREIKIDSYLIGKTSPCFIIAEVGVNHNGDLAMAMELVRQAKRCGADCVKFQTFKAERVVTKEAPKAEYQLKTTDAKESQIDMLKKLEMAEECYRKILQCCQENEIIFLSTPYNVEDVDFLDSLGVPAFKLASISAAEPWFAAYTAKKGKP</sequence>
<dbReference type="EMBL" id="UINC01175707">
    <property type="protein sequence ID" value="SVD82471.1"/>
    <property type="molecule type" value="Genomic_DNA"/>
</dbReference>
<dbReference type="InterPro" id="IPR013132">
    <property type="entry name" value="PseI/NeuA/B-like_N"/>
</dbReference>
<protein>
    <recommendedName>
        <fullName evidence="1">PseI/NeuA/B-like domain-containing protein</fullName>
    </recommendedName>
</protein>